<reference evidence="2 3" key="1">
    <citation type="submission" date="2016-09" db="EMBL/GenBank/DDBJ databases">
        <title>The draft genome of Dichanthelium oligosanthes: A C3 panicoid grass species.</title>
        <authorList>
            <person name="Studer A.J."/>
            <person name="Schnable J.C."/>
            <person name="Brutnell T.P."/>
        </authorList>
    </citation>
    <scope>NUCLEOTIDE SEQUENCE [LARGE SCALE GENOMIC DNA]</scope>
    <source>
        <strain evidence="3">cv. Kellogg 1175</strain>
        <tissue evidence="2">Leaf</tissue>
    </source>
</reference>
<dbReference type="Proteomes" id="UP000095767">
    <property type="component" value="Unassembled WGS sequence"/>
</dbReference>
<evidence type="ECO:0000313" key="3">
    <source>
        <dbReference type="Proteomes" id="UP000095767"/>
    </source>
</evidence>
<dbReference type="EMBL" id="LWDX02047600">
    <property type="protein sequence ID" value="OEL21564.1"/>
    <property type="molecule type" value="Genomic_DNA"/>
</dbReference>
<evidence type="ECO:0000313" key="2">
    <source>
        <dbReference type="EMBL" id="OEL21564.1"/>
    </source>
</evidence>
<organism evidence="2 3">
    <name type="scientific">Dichanthelium oligosanthes</name>
    <dbReference type="NCBI Taxonomy" id="888268"/>
    <lineage>
        <taxon>Eukaryota</taxon>
        <taxon>Viridiplantae</taxon>
        <taxon>Streptophyta</taxon>
        <taxon>Embryophyta</taxon>
        <taxon>Tracheophyta</taxon>
        <taxon>Spermatophyta</taxon>
        <taxon>Magnoliopsida</taxon>
        <taxon>Liliopsida</taxon>
        <taxon>Poales</taxon>
        <taxon>Poaceae</taxon>
        <taxon>PACMAD clade</taxon>
        <taxon>Panicoideae</taxon>
        <taxon>Panicodae</taxon>
        <taxon>Paniceae</taxon>
        <taxon>Dichantheliinae</taxon>
        <taxon>Dichanthelium</taxon>
    </lineage>
</organism>
<gene>
    <name evidence="2" type="ORF">BAE44_0017410</name>
</gene>
<feature type="compositionally biased region" description="Polar residues" evidence="1">
    <location>
        <begin position="1"/>
        <end position="13"/>
    </location>
</feature>
<comment type="caution">
    <text evidence="2">The sequence shown here is derived from an EMBL/GenBank/DDBJ whole genome shotgun (WGS) entry which is preliminary data.</text>
</comment>
<accession>A0A1E5V962</accession>
<feature type="compositionally biased region" description="Basic residues" evidence="1">
    <location>
        <begin position="24"/>
        <end position="34"/>
    </location>
</feature>
<sequence length="58" mass="6419">MPTPRTSSPSSKASPGRTPLPRQGRVRQRRRRRTGACTAKSAAWEHLEEGAPWIPCPP</sequence>
<feature type="region of interest" description="Disordered" evidence="1">
    <location>
        <begin position="1"/>
        <end position="39"/>
    </location>
</feature>
<protein>
    <submittedName>
        <fullName evidence="2">Uncharacterized protein</fullName>
    </submittedName>
</protein>
<evidence type="ECO:0000256" key="1">
    <source>
        <dbReference type="SAM" id="MobiDB-lite"/>
    </source>
</evidence>
<dbReference type="AlphaFoldDB" id="A0A1E5V962"/>
<keyword evidence="3" id="KW-1185">Reference proteome</keyword>
<name>A0A1E5V962_9POAL</name>
<proteinExistence type="predicted"/>